<dbReference type="EMBL" id="UYRU01064483">
    <property type="protein sequence ID" value="VDN16047.1"/>
    <property type="molecule type" value="Genomic_DNA"/>
</dbReference>
<feature type="signal peptide" evidence="5">
    <location>
        <begin position="1"/>
        <end position="23"/>
    </location>
</feature>
<keyword evidence="8" id="KW-1185">Reference proteome</keyword>
<sequence length="103" mass="11530">MFANSLTIIWTLLVTSVWTSTAAHPVIELTSESISKVHTGLWLVKVFYAPWCSFCRQLEPVYQEAALTLSRILPEVHVARIDVPANPTVSTDFSIRGYPTIIL</sequence>
<feature type="domain" description="Thioredoxin" evidence="6">
    <location>
        <begin position="6"/>
        <end position="103"/>
    </location>
</feature>
<evidence type="ECO:0000256" key="3">
    <source>
        <dbReference type="ARBA" id="ARBA00022989"/>
    </source>
</evidence>
<dbReference type="GO" id="GO:0016020">
    <property type="term" value="C:membrane"/>
    <property type="evidence" value="ECO:0007669"/>
    <property type="project" value="UniProtKB-SubCell"/>
</dbReference>
<keyword evidence="4" id="KW-0472">Membrane</keyword>
<accession>A0A3P7LWQ9</accession>
<dbReference type="AlphaFoldDB" id="A0A3P7LWQ9"/>
<organism evidence="7 8">
    <name type="scientific">Dibothriocephalus latus</name>
    <name type="common">Fish tapeworm</name>
    <name type="synonym">Diphyllobothrium latum</name>
    <dbReference type="NCBI Taxonomy" id="60516"/>
    <lineage>
        <taxon>Eukaryota</taxon>
        <taxon>Metazoa</taxon>
        <taxon>Spiralia</taxon>
        <taxon>Lophotrochozoa</taxon>
        <taxon>Platyhelminthes</taxon>
        <taxon>Cestoda</taxon>
        <taxon>Eucestoda</taxon>
        <taxon>Diphyllobothriidea</taxon>
        <taxon>Diphyllobothriidae</taxon>
        <taxon>Dibothriocephalus</taxon>
    </lineage>
</organism>
<evidence type="ECO:0000259" key="6">
    <source>
        <dbReference type="PROSITE" id="PS51352"/>
    </source>
</evidence>
<dbReference type="Gene3D" id="3.40.30.10">
    <property type="entry name" value="Glutaredoxin"/>
    <property type="match status" value="1"/>
</dbReference>
<dbReference type="InterPro" id="IPR013766">
    <property type="entry name" value="Thioredoxin_domain"/>
</dbReference>
<gene>
    <name evidence="7" type="ORF">DILT_LOCUS11878</name>
</gene>
<evidence type="ECO:0000313" key="8">
    <source>
        <dbReference type="Proteomes" id="UP000281553"/>
    </source>
</evidence>
<keyword evidence="2" id="KW-0812">Transmembrane</keyword>
<evidence type="ECO:0000313" key="7">
    <source>
        <dbReference type="EMBL" id="VDN16047.1"/>
    </source>
</evidence>
<dbReference type="GO" id="GO:0005783">
    <property type="term" value="C:endoplasmic reticulum"/>
    <property type="evidence" value="ECO:0007669"/>
    <property type="project" value="TreeGrafter"/>
</dbReference>
<comment type="subcellular location">
    <subcellularLocation>
        <location evidence="1">Membrane</location>
        <topology evidence="1">Single-pass membrane protein</topology>
    </subcellularLocation>
</comment>
<dbReference type="OrthoDB" id="74910at2759"/>
<evidence type="ECO:0000256" key="4">
    <source>
        <dbReference type="ARBA" id="ARBA00023136"/>
    </source>
</evidence>
<evidence type="ECO:0000256" key="2">
    <source>
        <dbReference type="ARBA" id="ARBA00022692"/>
    </source>
</evidence>
<evidence type="ECO:0000256" key="1">
    <source>
        <dbReference type="ARBA" id="ARBA00004167"/>
    </source>
</evidence>
<proteinExistence type="predicted"/>
<dbReference type="SUPFAM" id="SSF52833">
    <property type="entry name" value="Thioredoxin-like"/>
    <property type="match status" value="1"/>
</dbReference>
<dbReference type="PANTHER" id="PTHR46426:SF1">
    <property type="entry name" value="PROTEIN DISULFIDE-ISOMERASE TMX3"/>
    <property type="match status" value="1"/>
</dbReference>
<evidence type="ECO:0000256" key="5">
    <source>
        <dbReference type="SAM" id="SignalP"/>
    </source>
</evidence>
<feature type="chain" id="PRO_5018102950" description="Thioredoxin domain-containing protein" evidence="5">
    <location>
        <begin position="24"/>
        <end position="103"/>
    </location>
</feature>
<dbReference type="PROSITE" id="PS51352">
    <property type="entry name" value="THIOREDOXIN_2"/>
    <property type="match status" value="1"/>
</dbReference>
<dbReference type="Proteomes" id="UP000281553">
    <property type="component" value="Unassembled WGS sequence"/>
</dbReference>
<dbReference type="InterPro" id="IPR036249">
    <property type="entry name" value="Thioredoxin-like_sf"/>
</dbReference>
<keyword evidence="3" id="KW-1133">Transmembrane helix</keyword>
<protein>
    <recommendedName>
        <fullName evidence="6">Thioredoxin domain-containing protein</fullName>
    </recommendedName>
</protein>
<dbReference type="Pfam" id="PF00085">
    <property type="entry name" value="Thioredoxin"/>
    <property type="match status" value="1"/>
</dbReference>
<name>A0A3P7LWQ9_DIBLA</name>
<dbReference type="PANTHER" id="PTHR46426">
    <property type="entry name" value="PROTEIN DISULFIDE-ISOMERASE TMX3"/>
    <property type="match status" value="1"/>
</dbReference>
<dbReference type="InterPro" id="IPR052250">
    <property type="entry name" value="PDI_TMX3"/>
</dbReference>
<keyword evidence="5" id="KW-0732">Signal</keyword>
<reference evidence="7 8" key="1">
    <citation type="submission" date="2018-11" db="EMBL/GenBank/DDBJ databases">
        <authorList>
            <consortium name="Pathogen Informatics"/>
        </authorList>
    </citation>
    <scope>NUCLEOTIDE SEQUENCE [LARGE SCALE GENOMIC DNA]</scope>
</reference>